<feature type="chain" id="PRO_5043138049" evidence="1">
    <location>
        <begin position="23"/>
        <end position="410"/>
    </location>
</feature>
<evidence type="ECO:0000313" key="3">
    <source>
        <dbReference type="Proteomes" id="UP000272942"/>
    </source>
</evidence>
<keyword evidence="3" id="KW-1185">Reference proteome</keyword>
<evidence type="ECO:0000313" key="4">
    <source>
        <dbReference type="WBParaSite" id="ECPE_0000641201-mRNA-1"/>
    </source>
</evidence>
<keyword evidence="1" id="KW-0732">Signal</keyword>
<feature type="signal peptide" evidence="1">
    <location>
        <begin position="1"/>
        <end position="22"/>
    </location>
</feature>
<sequence length="410" mass="46459">MLFMMYKLCTAAIVLLSCSVSGLYNDYASQSWPPSAAEALVDLSDGRLDLAIKPLVKRPARNGYLANHTELLLRSLAPDVKVAANSSQLLRMATLQYSLLQQREHPQYSLYPQVLNTREVVRSVKFGEAVDEDPINDPSLKPIRTPSALCQQSNREWPDLVIVVQSCLDCTATRQHARDTFMKPSLWSEFVVKFVFVIAIPSSKLKVNDPKEFMRLFPEVAAESDNNNDLLIGGPFEDTLVQTWAHILSFRWLSIFCQEHVPVYLFLNPEFSVTPSNMITFLRGIPRNLQLILNAGLRPSTFQVPRHGEGKIDPEEIPWSRYPEHYDDSAFFVGAELLTEASITMAFTKPHRNSAAYLGFIWAKLDYPSLHLPEVICKSGNWSDVYAASVSRTVDLDRYMDWSNGFFFNP</sequence>
<dbReference type="WBParaSite" id="ECPE_0000641201-mRNA-1">
    <property type="protein sequence ID" value="ECPE_0000641201-mRNA-1"/>
    <property type="gene ID" value="ECPE_0000641201"/>
</dbReference>
<evidence type="ECO:0000256" key="1">
    <source>
        <dbReference type="SAM" id="SignalP"/>
    </source>
</evidence>
<reference evidence="4" key="1">
    <citation type="submission" date="2016-06" db="UniProtKB">
        <authorList>
            <consortium name="WormBaseParasite"/>
        </authorList>
    </citation>
    <scope>IDENTIFICATION</scope>
</reference>
<proteinExistence type="predicted"/>
<dbReference type="Proteomes" id="UP000272942">
    <property type="component" value="Unassembled WGS sequence"/>
</dbReference>
<dbReference type="EMBL" id="UZAN01043402">
    <property type="protein sequence ID" value="VDP78288.1"/>
    <property type="molecule type" value="Genomic_DNA"/>
</dbReference>
<organism evidence="4">
    <name type="scientific">Echinostoma caproni</name>
    <dbReference type="NCBI Taxonomy" id="27848"/>
    <lineage>
        <taxon>Eukaryota</taxon>
        <taxon>Metazoa</taxon>
        <taxon>Spiralia</taxon>
        <taxon>Lophotrochozoa</taxon>
        <taxon>Platyhelminthes</taxon>
        <taxon>Trematoda</taxon>
        <taxon>Digenea</taxon>
        <taxon>Plagiorchiida</taxon>
        <taxon>Echinostomata</taxon>
        <taxon>Echinostomatoidea</taxon>
        <taxon>Echinostomatidae</taxon>
        <taxon>Echinostoma</taxon>
    </lineage>
</organism>
<gene>
    <name evidence="2" type="ORF">ECPE_LOCUS6399</name>
</gene>
<dbReference type="AlphaFoldDB" id="A0A183AHG4"/>
<accession>A0A183AHG4</accession>
<dbReference type="OrthoDB" id="2139606at2759"/>
<name>A0A183AHG4_9TREM</name>
<dbReference type="PROSITE" id="PS51257">
    <property type="entry name" value="PROKAR_LIPOPROTEIN"/>
    <property type="match status" value="1"/>
</dbReference>
<reference evidence="2 3" key="2">
    <citation type="submission" date="2018-11" db="EMBL/GenBank/DDBJ databases">
        <authorList>
            <consortium name="Pathogen Informatics"/>
        </authorList>
    </citation>
    <scope>NUCLEOTIDE SEQUENCE [LARGE SCALE GENOMIC DNA]</scope>
    <source>
        <strain evidence="2 3">Egypt</strain>
    </source>
</reference>
<protein>
    <submittedName>
        <fullName evidence="4">Hexosyltransferase</fullName>
    </submittedName>
</protein>
<evidence type="ECO:0000313" key="2">
    <source>
        <dbReference type="EMBL" id="VDP78288.1"/>
    </source>
</evidence>